<proteinExistence type="predicted"/>
<comment type="caution">
    <text evidence="1">The sequence shown here is derived from an EMBL/GenBank/DDBJ whole genome shotgun (WGS) entry which is preliminary data.</text>
</comment>
<name>A0A0F8WMG1_9ZZZZ</name>
<evidence type="ECO:0000313" key="1">
    <source>
        <dbReference type="EMBL" id="KKK49420.1"/>
    </source>
</evidence>
<sequence>PLSEPLLELAIMLVKIKKSLEIPLKIRDREFVVPVDLTIGYSLHGESGEEIKGKDFSLDPVVLTHTLKERIDELNAKNLR</sequence>
<protein>
    <submittedName>
        <fullName evidence="1">Uncharacterized protein</fullName>
    </submittedName>
</protein>
<accession>A0A0F8WMG1</accession>
<feature type="non-terminal residue" evidence="1">
    <location>
        <position position="1"/>
    </location>
</feature>
<dbReference type="AlphaFoldDB" id="A0A0F8WMG1"/>
<reference evidence="1" key="1">
    <citation type="journal article" date="2015" name="Nature">
        <title>Complex archaea that bridge the gap between prokaryotes and eukaryotes.</title>
        <authorList>
            <person name="Spang A."/>
            <person name="Saw J.H."/>
            <person name="Jorgensen S.L."/>
            <person name="Zaremba-Niedzwiedzka K."/>
            <person name="Martijn J."/>
            <person name="Lind A.E."/>
            <person name="van Eijk R."/>
            <person name="Schleper C."/>
            <person name="Guy L."/>
            <person name="Ettema T.J."/>
        </authorList>
    </citation>
    <scope>NUCLEOTIDE SEQUENCE</scope>
</reference>
<dbReference type="EMBL" id="LAZR01068553">
    <property type="protein sequence ID" value="KKK49420.1"/>
    <property type="molecule type" value="Genomic_DNA"/>
</dbReference>
<gene>
    <name evidence="1" type="ORF">LCGC14_3135260</name>
</gene>
<organism evidence="1">
    <name type="scientific">marine sediment metagenome</name>
    <dbReference type="NCBI Taxonomy" id="412755"/>
    <lineage>
        <taxon>unclassified sequences</taxon>
        <taxon>metagenomes</taxon>
        <taxon>ecological metagenomes</taxon>
    </lineage>
</organism>